<evidence type="ECO:0000256" key="5">
    <source>
        <dbReference type="ARBA" id="ARBA00023136"/>
    </source>
</evidence>
<dbReference type="Pfam" id="PF00528">
    <property type="entry name" value="BPD_transp_1"/>
    <property type="match status" value="1"/>
</dbReference>
<evidence type="ECO:0000256" key="4">
    <source>
        <dbReference type="ARBA" id="ARBA00022989"/>
    </source>
</evidence>
<dbReference type="FunFam" id="1.10.3720.10:FF:000001">
    <property type="entry name" value="Glycine betaine ABC transporter, permease"/>
    <property type="match status" value="1"/>
</dbReference>
<evidence type="ECO:0000259" key="7">
    <source>
        <dbReference type="PROSITE" id="PS50928"/>
    </source>
</evidence>
<gene>
    <name evidence="8" type="ORF">SAMN03080599_03109</name>
</gene>
<evidence type="ECO:0000256" key="1">
    <source>
        <dbReference type="ARBA" id="ARBA00004141"/>
    </source>
</evidence>
<feature type="transmembrane region" description="Helical" evidence="6">
    <location>
        <begin position="28"/>
        <end position="48"/>
    </location>
</feature>
<keyword evidence="2 6" id="KW-0813">Transport</keyword>
<dbReference type="SUPFAM" id="SSF161098">
    <property type="entry name" value="MetI-like"/>
    <property type="match status" value="1"/>
</dbReference>
<keyword evidence="4 6" id="KW-1133">Transmembrane helix</keyword>
<evidence type="ECO:0000313" key="8">
    <source>
        <dbReference type="EMBL" id="SCZ81864.1"/>
    </source>
</evidence>
<keyword evidence="9" id="KW-1185">Reference proteome</keyword>
<proteinExistence type="inferred from homology"/>
<sequence length="218" mass="23322">MATRQTLIEFIGERYPEIFALALDHMQITGLAVLLAILLGVPVGIWITRNKKLARYIIGTANIFQTLPSLALFGLVIPFMGVGLKPAVFVLFLYALLPIIKNTYIGIESIDPAAIEAGRGMGMKNHEILFLVEIPLALPVIMGGIRISTVINIGTATIASLIGAGGLGDFIFKGISMYNNNYLLAGAIPTALLALGVDGLLGLFEYKITPKGLKLARS</sequence>
<dbReference type="PANTHER" id="PTHR30177">
    <property type="entry name" value="GLYCINE BETAINE/L-PROLINE TRANSPORT SYSTEM PERMEASE PROTEIN PROW"/>
    <property type="match status" value="1"/>
</dbReference>
<dbReference type="PANTHER" id="PTHR30177:SF4">
    <property type="entry name" value="OSMOPROTECTANT IMPORT PERMEASE PROTEIN OSMW"/>
    <property type="match status" value="1"/>
</dbReference>
<feature type="domain" description="ABC transmembrane type-1" evidence="7">
    <location>
        <begin position="22"/>
        <end position="201"/>
    </location>
</feature>
<comment type="similarity">
    <text evidence="6">Belongs to the binding-protein-dependent transport system permease family.</text>
</comment>
<dbReference type="OrthoDB" id="9801163at2"/>
<dbReference type="EMBL" id="FMWL01000025">
    <property type="protein sequence ID" value="SCZ81864.1"/>
    <property type="molecule type" value="Genomic_DNA"/>
</dbReference>
<feature type="transmembrane region" description="Helical" evidence="6">
    <location>
        <begin position="128"/>
        <end position="147"/>
    </location>
</feature>
<protein>
    <submittedName>
        <fullName evidence="8">Osmoprotectant transport system permease protein</fullName>
    </submittedName>
</protein>
<dbReference type="Proteomes" id="UP000199208">
    <property type="component" value="Unassembled WGS sequence"/>
</dbReference>
<evidence type="ECO:0000256" key="6">
    <source>
        <dbReference type="RuleBase" id="RU363032"/>
    </source>
</evidence>
<dbReference type="AlphaFoldDB" id="A0A1G5S692"/>
<evidence type="ECO:0000256" key="2">
    <source>
        <dbReference type="ARBA" id="ARBA00022448"/>
    </source>
</evidence>
<keyword evidence="5 6" id="KW-0472">Membrane</keyword>
<feature type="transmembrane region" description="Helical" evidence="6">
    <location>
        <begin position="184"/>
        <end position="204"/>
    </location>
</feature>
<dbReference type="RefSeq" id="WP_092593093.1">
    <property type="nucleotide sequence ID" value="NZ_FMWL01000025.1"/>
</dbReference>
<dbReference type="InterPro" id="IPR035906">
    <property type="entry name" value="MetI-like_sf"/>
</dbReference>
<dbReference type="PROSITE" id="PS50928">
    <property type="entry name" value="ABC_TM1"/>
    <property type="match status" value="1"/>
</dbReference>
<keyword evidence="3 6" id="KW-0812">Transmembrane</keyword>
<feature type="transmembrane region" description="Helical" evidence="6">
    <location>
        <begin position="60"/>
        <end position="81"/>
    </location>
</feature>
<evidence type="ECO:0000256" key="3">
    <source>
        <dbReference type="ARBA" id="ARBA00022692"/>
    </source>
</evidence>
<comment type="subcellular location">
    <subcellularLocation>
        <location evidence="6">Cell membrane</location>
        <topology evidence="6">Multi-pass membrane protein</topology>
    </subcellularLocation>
    <subcellularLocation>
        <location evidence="1">Membrane</location>
        <topology evidence="1">Multi-pass membrane protein</topology>
    </subcellularLocation>
</comment>
<dbReference type="GO" id="GO:0055085">
    <property type="term" value="P:transmembrane transport"/>
    <property type="evidence" value="ECO:0007669"/>
    <property type="project" value="InterPro"/>
</dbReference>
<dbReference type="CDD" id="cd06261">
    <property type="entry name" value="TM_PBP2"/>
    <property type="match status" value="1"/>
</dbReference>
<accession>A0A1G5S692</accession>
<dbReference type="GO" id="GO:0005886">
    <property type="term" value="C:plasma membrane"/>
    <property type="evidence" value="ECO:0007669"/>
    <property type="project" value="UniProtKB-SubCell"/>
</dbReference>
<dbReference type="GO" id="GO:0031460">
    <property type="term" value="P:glycine betaine transport"/>
    <property type="evidence" value="ECO:0007669"/>
    <property type="project" value="TreeGrafter"/>
</dbReference>
<name>A0A1G5S692_9FIRM</name>
<dbReference type="InterPro" id="IPR051204">
    <property type="entry name" value="ABC_transp_perm/SBD"/>
</dbReference>
<reference evidence="8 9" key="1">
    <citation type="submission" date="2016-10" db="EMBL/GenBank/DDBJ databases">
        <authorList>
            <person name="de Groot N.N."/>
        </authorList>
    </citation>
    <scope>NUCLEOTIDE SEQUENCE [LARGE SCALE GENOMIC DNA]</scope>
    <source>
        <strain evidence="8 9">DSM 2784</strain>
    </source>
</reference>
<feature type="transmembrane region" description="Helical" evidence="6">
    <location>
        <begin position="153"/>
        <end position="172"/>
    </location>
</feature>
<dbReference type="STRING" id="1120920.SAMN03080599_03109"/>
<dbReference type="Gene3D" id="1.10.3720.10">
    <property type="entry name" value="MetI-like"/>
    <property type="match status" value="1"/>
</dbReference>
<organism evidence="8 9">
    <name type="scientific">Acidaminobacter hydrogenoformans DSM 2784</name>
    <dbReference type="NCBI Taxonomy" id="1120920"/>
    <lineage>
        <taxon>Bacteria</taxon>
        <taxon>Bacillati</taxon>
        <taxon>Bacillota</taxon>
        <taxon>Clostridia</taxon>
        <taxon>Peptostreptococcales</taxon>
        <taxon>Acidaminobacteraceae</taxon>
        <taxon>Acidaminobacter</taxon>
    </lineage>
</organism>
<evidence type="ECO:0000313" key="9">
    <source>
        <dbReference type="Proteomes" id="UP000199208"/>
    </source>
</evidence>
<dbReference type="InterPro" id="IPR000515">
    <property type="entry name" value="MetI-like"/>
</dbReference>